<reference evidence="1" key="1">
    <citation type="submission" date="2022-09" db="EMBL/GenBank/DDBJ databases">
        <title>Culturomic study of gut microbiota in children with autism spectrum disorder.</title>
        <authorList>
            <person name="Efimov B.A."/>
            <person name="Chaplin A.V."/>
            <person name="Sokolova S.R."/>
            <person name="Pikina A.P."/>
            <person name="Korzhanova M."/>
            <person name="Belova V."/>
            <person name="Korostin D."/>
        </authorList>
    </citation>
    <scope>NUCLEOTIDE SEQUENCE</scope>
    <source>
        <strain evidence="1">ASD5510</strain>
    </source>
</reference>
<dbReference type="Pfam" id="PF20536">
    <property type="entry name" value="DUF6751"/>
    <property type="match status" value="1"/>
</dbReference>
<name>A0A9J6QZB1_9FIRM</name>
<evidence type="ECO:0000313" key="2">
    <source>
        <dbReference type="Proteomes" id="UP001065549"/>
    </source>
</evidence>
<dbReference type="EMBL" id="JAOSHN010000014">
    <property type="protein sequence ID" value="MCU7380849.1"/>
    <property type="molecule type" value="Genomic_DNA"/>
</dbReference>
<evidence type="ECO:0000313" key="1">
    <source>
        <dbReference type="EMBL" id="MCU7380849.1"/>
    </source>
</evidence>
<dbReference type="Proteomes" id="UP001065549">
    <property type="component" value="Unassembled WGS sequence"/>
</dbReference>
<proteinExistence type="predicted"/>
<comment type="caution">
    <text evidence="1">The sequence shown here is derived from an EMBL/GenBank/DDBJ whole genome shotgun (WGS) entry which is preliminary data.</text>
</comment>
<sequence length="125" mass="14126">MFTDVVTLYNHYRGAWHRVVLAGVQWTDKVIKTVDSDGKINVAAEISITVPYRDGYVEPKLYEGAGFTFGFDNLDIVVLGECPAKVTDDYTITTLKKEYPNVATIYAVKDNTRRGHLQHWKVSAK</sequence>
<keyword evidence="2" id="KW-1185">Reference proteome</keyword>
<dbReference type="InterPro" id="IPR046639">
    <property type="entry name" value="DUF6751"/>
</dbReference>
<organism evidence="1 2">
    <name type="scientific">Hominibacterium faecale</name>
    <dbReference type="NCBI Taxonomy" id="2839743"/>
    <lineage>
        <taxon>Bacteria</taxon>
        <taxon>Bacillati</taxon>
        <taxon>Bacillota</taxon>
        <taxon>Clostridia</taxon>
        <taxon>Peptostreptococcales</taxon>
        <taxon>Anaerovoracaceae</taxon>
        <taxon>Hominibacterium</taxon>
    </lineage>
</organism>
<dbReference type="RefSeq" id="WP_269478844.1">
    <property type="nucleotide sequence ID" value="NZ_JAOSHN010000014.1"/>
</dbReference>
<dbReference type="AlphaFoldDB" id="A0A9J6QZB1"/>
<protein>
    <submittedName>
        <fullName evidence="1">Uncharacterized protein</fullName>
    </submittedName>
</protein>
<gene>
    <name evidence="1" type="ORF">OBO34_21275</name>
</gene>
<accession>A0A9J6QZB1</accession>